<keyword evidence="3" id="KW-0456">Lyase</keyword>
<dbReference type="OrthoDB" id="410701at2759"/>
<comment type="similarity">
    <text evidence="1">Belongs to the enoyl-CoA hydratase/isomerase family.</text>
</comment>
<dbReference type="Gene3D" id="3.90.226.10">
    <property type="entry name" value="2-enoyl-CoA Hydratase, Chain A, domain 1"/>
    <property type="match status" value="1"/>
</dbReference>
<dbReference type="Gene3D" id="1.10.12.10">
    <property type="entry name" value="Lyase 2-enoyl-coa Hydratase, Chain A, domain 2"/>
    <property type="match status" value="1"/>
</dbReference>
<dbReference type="PANTHER" id="PTHR11941">
    <property type="entry name" value="ENOYL-COA HYDRATASE-RELATED"/>
    <property type="match status" value="1"/>
</dbReference>
<keyword evidence="2" id="KW-0843">Virulence</keyword>
<proteinExistence type="inferred from homology"/>
<dbReference type="FunFam" id="3.90.226.10:FF:000058">
    <property type="entry name" value="Enoyl-CoA hydratase/isomerase family protein"/>
    <property type="match status" value="1"/>
</dbReference>
<dbReference type="SUPFAM" id="SSF52096">
    <property type="entry name" value="ClpP/crotonase"/>
    <property type="match status" value="1"/>
</dbReference>
<dbReference type="AlphaFoldDB" id="A0A0F4Z8J2"/>
<reference evidence="4 5" key="1">
    <citation type="submission" date="2015-03" db="EMBL/GenBank/DDBJ databases">
        <authorList>
            <person name="Radwan O."/>
            <person name="Al-Naeli F.A."/>
            <person name="Rendon G.A."/>
            <person name="Fields C."/>
        </authorList>
    </citation>
    <scope>NUCLEOTIDE SEQUENCE [LARGE SCALE GENOMIC DNA]</scope>
    <source>
        <strain evidence="4">CR-DP1</strain>
    </source>
</reference>
<evidence type="ECO:0000256" key="3">
    <source>
        <dbReference type="ARBA" id="ARBA00023239"/>
    </source>
</evidence>
<protein>
    <recommendedName>
        <fullName evidence="6">Enoyl-CoA hydratase</fullName>
    </recommendedName>
</protein>
<organism evidence="4 5">
    <name type="scientific">Thielaviopsis punctulata</name>
    <dbReference type="NCBI Taxonomy" id="72032"/>
    <lineage>
        <taxon>Eukaryota</taxon>
        <taxon>Fungi</taxon>
        <taxon>Dikarya</taxon>
        <taxon>Ascomycota</taxon>
        <taxon>Pezizomycotina</taxon>
        <taxon>Sordariomycetes</taxon>
        <taxon>Hypocreomycetidae</taxon>
        <taxon>Microascales</taxon>
        <taxon>Ceratocystidaceae</taxon>
        <taxon>Thielaviopsis</taxon>
    </lineage>
</organism>
<dbReference type="CDD" id="cd06558">
    <property type="entry name" value="crotonase-like"/>
    <property type="match status" value="1"/>
</dbReference>
<dbReference type="InterPro" id="IPR029045">
    <property type="entry name" value="ClpP/crotonase-like_dom_sf"/>
</dbReference>
<dbReference type="Proteomes" id="UP000033483">
    <property type="component" value="Unassembled WGS sequence"/>
</dbReference>
<dbReference type="InterPro" id="IPR001753">
    <property type="entry name" value="Enoyl-CoA_hydra/iso"/>
</dbReference>
<keyword evidence="5" id="KW-1185">Reference proteome</keyword>
<dbReference type="InterPro" id="IPR014748">
    <property type="entry name" value="Enoyl-CoA_hydra_C"/>
</dbReference>
<evidence type="ECO:0000256" key="1">
    <source>
        <dbReference type="ARBA" id="ARBA00005254"/>
    </source>
</evidence>
<dbReference type="PANTHER" id="PTHR11941:SF171">
    <property type="entry name" value="SD19268P"/>
    <property type="match status" value="1"/>
</dbReference>
<dbReference type="Pfam" id="PF00378">
    <property type="entry name" value="ECH_1"/>
    <property type="match status" value="1"/>
</dbReference>
<dbReference type="EMBL" id="LAEV01002266">
    <property type="protein sequence ID" value="KKA26168.1"/>
    <property type="molecule type" value="Genomic_DNA"/>
</dbReference>
<sequence>MSVALSSMRRLPRFGFRYSRNYSAASASSLIRVTDLPAPNSGYIRILELNRPEARNAISAQLLADLRREVDAVAAQYGPAGEEIPPKPLMGGAMGDNKKGVARAVVLASAVESCFCAGADLKERKAYTPEETQRFLEFLRATLSSIAALPIPTISAISSLALGGGLELALSTHFRVLASTAFVGLPETRLGIIPGAGGTYRLPALIGMSRARDMILTGRRVSAAEAYFLGLADRLVEVAPESDEEKKQVLDLARRSALSEAVRLAQEICEGGPVAVRAALNAVQWANPDVENNMYERVVGTEDRDEALKAFAEKRKPVFTGR</sequence>
<evidence type="ECO:0000256" key="2">
    <source>
        <dbReference type="ARBA" id="ARBA00023026"/>
    </source>
</evidence>
<comment type="caution">
    <text evidence="4">The sequence shown here is derived from an EMBL/GenBank/DDBJ whole genome shotgun (WGS) entry which is preliminary data.</text>
</comment>
<dbReference type="GO" id="GO:0006635">
    <property type="term" value="P:fatty acid beta-oxidation"/>
    <property type="evidence" value="ECO:0007669"/>
    <property type="project" value="TreeGrafter"/>
</dbReference>
<name>A0A0F4Z8J2_9PEZI</name>
<evidence type="ECO:0000313" key="4">
    <source>
        <dbReference type="EMBL" id="KKA26168.1"/>
    </source>
</evidence>
<dbReference type="GO" id="GO:0005739">
    <property type="term" value="C:mitochondrion"/>
    <property type="evidence" value="ECO:0007669"/>
    <property type="project" value="TreeGrafter"/>
</dbReference>
<evidence type="ECO:0000313" key="5">
    <source>
        <dbReference type="Proteomes" id="UP000033483"/>
    </source>
</evidence>
<evidence type="ECO:0008006" key="6">
    <source>
        <dbReference type="Google" id="ProtNLM"/>
    </source>
</evidence>
<accession>A0A0F4Z8J2</accession>
<gene>
    <name evidence="4" type="ORF">TD95_003593</name>
</gene>
<dbReference type="GO" id="GO:0016829">
    <property type="term" value="F:lyase activity"/>
    <property type="evidence" value="ECO:0007669"/>
    <property type="project" value="UniProtKB-KW"/>
</dbReference>